<dbReference type="InterPro" id="IPR002146">
    <property type="entry name" value="ATP_synth_b/b'su_bac/chlpt"/>
</dbReference>
<dbReference type="GO" id="GO:0046961">
    <property type="term" value="F:proton-transporting ATPase activity, rotational mechanism"/>
    <property type="evidence" value="ECO:0007669"/>
    <property type="project" value="TreeGrafter"/>
</dbReference>
<comment type="function">
    <text evidence="12 15">F(1)F(0) ATP synthase produces ATP from ADP in the presence of a proton or sodium gradient. F-type ATPases consist of two structural domains, F(1) containing the extramembraneous catalytic core and F(0) containing the membrane proton channel, linked together by a central stalk and a peripheral stalk. During catalysis, ATP synthesis in the catalytic domain of F(1) is coupled via a rotary mechanism of the central stalk subunits to proton translocation.</text>
</comment>
<name>A0A9W6JGB0_9HYPH</name>
<comment type="caution">
    <text evidence="18">The sequence shown here is derived from an EMBL/GenBank/DDBJ whole genome shotgun (WGS) entry which is preliminary data.</text>
</comment>
<keyword evidence="5 15" id="KW-0138">CF(0)</keyword>
<dbReference type="GO" id="GO:0005886">
    <property type="term" value="C:plasma membrane"/>
    <property type="evidence" value="ECO:0007669"/>
    <property type="project" value="UniProtKB-SubCell"/>
</dbReference>
<evidence type="ECO:0000256" key="4">
    <source>
        <dbReference type="ARBA" id="ARBA00022475"/>
    </source>
</evidence>
<comment type="subunit">
    <text evidence="14 15">F-type ATPases have 2 components, F(1) - the catalytic core - and F(0) - the membrane proton channel. F(1) has five subunits: alpha(3), beta(3), gamma(1), delta(1), epsilon(1). F(0) has three main subunits: a(1), b(2) and c(10-14). The alpha and beta chains form an alternating ring which encloses part of the gamma chain. F(1) is attached to F(0) by a central stalk formed by the gamma and epsilon chains, while a peripheral stalk is formed by the delta and b chains.</text>
</comment>
<evidence type="ECO:0000256" key="9">
    <source>
        <dbReference type="ARBA" id="ARBA00023065"/>
    </source>
</evidence>
<evidence type="ECO:0000256" key="2">
    <source>
        <dbReference type="ARBA" id="ARBA00005513"/>
    </source>
</evidence>
<evidence type="ECO:0000256" key="12">
    <source>
        <dbReference type="ARBA" id="ARBA00025198"/>
    </source>
</evidence>
<keyword evidence="4 15" id="KW-1003">Cell membrane</keyword>
<protein>
    <recommendedName>
        <fullName evidence="15">ATP synthase subunit b</fullName>
    </recommendedName>
    <alternativeName>
        <fullName evidence="15">ATP synthase F(0) sector subunit b</fullName>
    </alternativeName>
    <alternativeName>
        <fullName evidence="15">ATPase subunit I</fullName>
    </alternativeName>
    <alternativeName>
        <fullName evidence="15">F-type ATPase subunit b</fullName>
        <shortName evidence="15">F-ATPase subunit b</shortName>
    </alternativeName>
</protein>
<evidence type="ECO:0000256" key="8">
    <source>
        <dbReference type="ARBA" id="ARBA00022989"/>
    </source>
</evidence>
<evidence type="ECO:0000256" key="13">
    <source>
        <dbReference type="ARBA" id="ARBA00025614"/>
    </source>
</evidence>
<keyword evidence="7 15" id="KW-0375">Hydrogen ion transport</keyword>
<dbReference type="Pfam" id="PF00430">
    <property type="entry name" value="ATP-synt_B"/>
    <property type="match status" value="1"/>
</dbReference>
<dbReference type="CDD" id="cd06503">
    <property type="entry name" value="ATP-synt_Fo_b"/>
    <property type="match status" value="1"/>
</dbReference>
<sequence>MIPNAIAVDSATGAPIVLAQAEHGAESHGAEHMASTPGEHGGAFPPFDSSTYASQLIWLAITFGALYFIVAKIALPRLANIVEGRAERIESDLAEAKRLRAESKAAEDAFLKAQADARAKASAIATEAREAVARQSDENRRRLDTEMAAKLAAAETQIAATKQAAMGNVRGIAADAAAAIVERLSGATPATAEIEQAVDATLAR</sequence>
<dbReference type="GO" id="GO:0046933">
    <property type="term" value="F:proton-transporting ATP synthase activity, rotational mechanism"/>
    <property type="evidence" value="ECO:0007669"/>
    <property type="project" value="UniProtKB-UniRule"/>
</dbReference>
<evidence type="ECO:0000256" key="6">
    <source>
        <dbReference type="ARBA" id="ARBA00022692"/>
    </source>
</evidence>
<evidence type="ECO:0000256" key="3">
    <source>
        <dbReference type="ARBA" id="ARBA00022448"/>
    </source>
</evidence>
<keyword evidence="8 15" id="KW-1133">Transmembrane helix</keyword>
<keyword evidence="19" id="KW-1185">Reference proteome</keyword>
<keyword evidence="10 15" id="KW-0472">Membrane</keyword>
<evidence type="ECO:0000256" key="1">
    <source>
        <dbReference type="ARBA" id="ARBA00004377"/>
    </source>
</evidence>
<evidence type="ECO:0000256" key="14">
    <source>
        <dbReference type="ARBA" id="ARBA00025830"/>
    </source>
</evidence>
<dbReference type="Proteomes" id="UP001143364">
    <property type="component" value="Unassembled WGS sequence"/>
</dbReference>
<evidence type="ECO:0000313" key="19">
    <source>
        <dbReference type="Proteomes" id="UP001143364"/>
    </source>
</evidence>
<evidence type="ECO:0000256" key="10">
    <source>
        <dbReference type="ARBA" id="ARBA00023136"/>
    </source>
</evidence>
<keyword evidence="3 15" id="KW-0813">Transport</keyword>
<gene>
    <name evidence="18" type="primary">atpF2</name>
    <name evidence="15" type="synonym">atpF</name>
    <name evidence="18" type="ORF">GCM10008171_23250</name>
</gene>
<feature type="coiled-coil region" evidence="17">
    <location>
        <begin position="79"/>
        <end position="116"/>
    </location>
</feature>
<comment type="similarity">
    <text evidence="2 15 16">Belongs to the ATPase B chain family.</text>
</comment>
<reference evidence="18" key="1">
    <citation type="journal article" date="2014" name="Int. J. Syst. Evol. Microbiol.">
        <title>Complete genome sequence of Corynebacterium casei LMG S-19264T (=DSM 44701T), isolated from a smear-ripened cheese.</title>
        <authorList>
            <consortium name="US DOE Joint Genome Institute (JGI-PGF)"/>
            <person name="Walter F."/>
            <person name="Albersmeier A."/>
            <person name="Kalinowski J."/>
            <person name="Ruckert C."/>
        </authorList>
    </citation>
    <scope>NUCLEOTIDE SEQUENCE</scope>
    <source>
        <strain evidence="18">VKM B-2555</strain>
    </source>
</reference>
<evidence type="ECO:0000256" key="5">
    <source>
        <dbReference type="ARBA" id="ARBA00022547"/>
    </source>
</evidence>
<comment type="function">
    <text evidence="13">Component of the F(0) channel, it forms part of the peripheral stalk, linking F(1) to F(0). The b'-subunit is a diverged and duplicated form of b found in plants and photosynthetic bacteria.</text>
</comment>
<dbReference type="InterPro" id="IPR050059">
    <property type="entry name" value="ATP_synthase_B_chain"/>
</dbReference>
<dbReference type="EMBL" id="BSFK01000010">
    <property type="protein sequence ID" value="GLK77071.1"/>
    <property type="molecule type" value="Genomic_DNA"/>
</dbReference>
<feature type="transmembrane region" description="Helical" evidence="15">
    <location>
        <begin position="56"/>
        <end position="75"/>
    </location>
</feature>
<dbReference type="HAMAP" id="MF_01398">
    <property type="entry name" value="ATP_synth_b_bprime"/>
    <property type="match status" value="1"/>
</dbReference>
<dbReference type="AlphaFoldDB" id="A0A9W6JGB0"/>
<dbReference type="RefSeq" id="WP_271204906.1">
    <property type="nucleotide sequence ID" value="NZ_BSFK01000010.1"/>
</dbReference>
<keyword evidence="11 15" id="KW-0066">ATP synthesis</keyword>
<evidence type="ECO:0000256" key="11">
    <source>
        <dbReference type="ARBA" id="ARBA00023310"/>
    </source>
</evidence>
<dbReference type="GO" id="GO:0045259">
    <property type="term" value="C:proton-transporting ATP synthase complex"/>
    <property type="evidence" value="ECO:0007669"/>
    <property type="project" value="UniProtKB-KW"/>
</dbReference>
<evidence type="ECO:0000313" key="18">
    <source>
        <dbReference type="EMBL" id="GLK77071.1"/>
    </source>
</evidence>
<keyword evidence="6 15" id="KW-0812">Transmembrane</keyword>
<dbReference type="PANTHER" id="PTHR33445:SF1">
    <property type="entry name" value="ATP SYNTHASE SUBUNIT B"/>
    <property type="match status" value="1"/>
</dbReference>
<organism evidence="18 19">
    <name type="scientific">Methylopila jiangsuensis</name>
    <dbReference type="NCBI Taxonomy" id="586230"/>
    <lineage>
        <taxon>Bacteria</taxon>
        <taxon>Pseudomonadati</taxon>
        <taxon>Pseudomonadota</taxon>
        <taxon>Alphaproteobacteria</taxon>
        <taxon>Hyphomicrobiales</taxon>
        <taxon>Methylopilaceae</taxon>
        <taxon>Methylopila</taxon>
    </lineage>
</organism>
<evidence type="ECO:0000256" key="17">
    <source>
        <dbReference type="SAM" id="Coils"/>
    </source>
</evidence>
<comment type="subcellular location">
    <subcellularLocation>
        <location evidence="1">Cell inner membrane</location>
        <topology evidence="1">Single-pass membrane protein</topology>
    </subcellularLocation>
    <subcellularLocation>
        <location evidence="15">Cell membrane</location>
        <topology evidence="15">Single-pass membrane protein</topology>
    </subcellularLocation>
</comment>
<evidence type="ECO:0000256" key="7">
    <source>
        <dbReference type="ARBA" id="ARBA00022781"/>
    </source>
</evidence>
<dbReference type="PANTHER" id="PTHR33445">
    <property type="entry name" value="ATP SYNTHASE SUBUNIT B', CHLOROPLASTIC"/>
    <property type="match status" value="1"/>
</dbReference>
<proteinExistence type="inferred from homology"/>
<keyword evidence="17" id="KW-0175">Coiled coil</keyword>
<keyword evidence="9 15" id="KW-0406">Ion transport</keyword>
<evidence type="ECO:0000256" key="15">
    <source>
        <dbReference type="HAMAP-Rule" id="MF_01398"/>
    </source>
</evidence>
<accession>A0A9W6JGB0</accession>
<reference evidence="18" key="2">
    <citation type="submission" date="2023-01" db="EMBL/GenBank/DDBJ databases">
        <authorList>
            <person name="Sun Q."/>
            <person name="Evtushenko L."/>
        </authorList>
    </citation>
    <scope>NUCLEOTIDE SEQUENCE</scope>
    <source>
        <strain evidence="18">VKM B-2555</strain>
    </source>
</reference>
<evidence type="ECO:0000256" key="16">
    <source>
        <dbReference type="RuleBase" id="RU003848"/>
    </source>
</evidence>